<keyword evidence="5" id="KW-0520">NAD</keyword>
<gene>
    <name evidence="5" type="primary">nuoN</name>
    <name evidence="8" type="ORF">M9189_11010</name>
</gene>
<dbReference type="RefSeq" id="WP_250723232.1">
    <property type="nucleotide sequence ID" value="NZ_CP098400.1"/>
</dbReference>
<feature type="transmembrane region" description="Helical" evidence="5">
    <location>
        <begin position="265"/>
        <end position="285"/>
    </location>
</feature>
<comment type="similarity">
    <text evidence="5">Belongs to the complex I subunit 2 family.</text>
</comment>
<comment type="subcellular location">
    <subcellularLocation>
        <location evidence="5">Cell membrane</location>
        <topology evidence="5">Multi-pass membrane protein</topology>
    </subcellularLocation>
    <subcellularLocation>
        <location evidence="1">Endomembrane system</location>
        <topology evidence="1">Multi-pass membrane protein</topology>
    </subcellularLocation>
    <subcellularLocation>
        <location evidence="6">Membrane</location>
        <topology evidence="6">Multi-pass membrane protein</topology>
    </subcellularLocation>
</comment>
<evidence type="ECO:0000256" key="3">
    <source>
        <dbReference type="ARBA" id="ARBA00022989"/>
    </source>
</evidence>
<feature type="transmembrane region" description="Helical" evidence="5">
    <location>
        <begin position="127"/>
        <end position="146"/>
    </location>
</feature>
<feature type="transmembrane region" description="Helical" evidence="5">
    <location>
        <begin position="158"/>
        <end position="181"/>
    </location>
</feature>
<keyword evidence="5" id="KW-0874">Quinone</keyword>
<sequence length="470" mass="51604">MTFQQLLLMGHELMLVIAAVVIIVTELLVSDKNKGIVVPIAIALLFITMALTIAFPAEGRIFGGMYVADSLRTVVKLIMDIATILVLLQSNRWIKAAANHDKITEFFILIFASLIGMSYMVSAGDFIMLYLGLELATMPVCALAAFDKYKRVSAEAGIKLIYSSAFSTALMLMGITFIYAVSGSVYFDDIALSFQPDAMSMLGMTFILSGFAFKISLVPFHLWAADVYEGAPVAVTSYLSVVSKGAALFVLTWVLYNVFGSASEIWRQLLVVLAFLTMTIGNLFALRQENMKRFLAFSSIAQAGFILLGVLGEGQLGMGTVLFFLTAYVFTNIAAFSVVAAIDDATGKENISDYNGLYKTNKQLSLILMLALFSLAGIPPVAGFFGKLFLFNAAASQGYYWLVFIAVINATISLYYYLRPVRAMFIEKNDAPIPFFKSDWYMRICLILCVLGIFITGFVSAIFEYILSVS</sequence>
<reference evidence="8" key="2">
    <citation type="submission" date="2022-06" db="EMBL/GenBank/DDBJ databases">
        <title>Xiashengella guii gen. nov. sp. nov., a bacterium isolated form anaerobic digestion tank.</title>
        <authorList>
            <person name="Huang H."/>
        </authorList>
    </citation>
    <scope>NUCLEOTIDE SEQUENCE</scope>
    <source>
        <strain evidence="8">Ai-910</strain>
    </source>
</reference>
<dbReference type="GO" id="GO:0042773">
    <property type="term" value="P:ATP synthesis coupled electron transport"/>
    <property type="evidence" value="ECO:0007669"/>
    <property type="project" value="InterPro"/>
</dbReference>
<dbReference type="GO" id="GO:0008137">
    <property type="term" value="F:NADH dehydrogenase (ubiquinone) activity"/>
    <property type="evidence" value="ECO:0007669"/>
    <property type="project" value="InterPro"/>
</dbReference>
<evidence type="ECO:0000256" key="6">
    <source>
        <dbReference type="RuleBase" id="RU000320"/>
    </source>
</evidence>
<keyword evidence="9" id="KW-1185">Reference proteome</keyword>
<comment type="function">
    <text evidence="5">NDH-1 shuttles electrons from NADH, via FMN and iron-sulfur (Fe-S) centers, to quinones in the respiratory chain. The immediate electron acceptor for the enzyme in this species is believed to be a menaquinone. Couples the redox reaction to proton translocation (for every two electrons transferred, four hydrogen ions are translocated across the cytoplasmic membrane), and thus conserves the redox energy in a proton gradient.</text>
</comment>
<feature type="transmembrane region" description="Helical" evidence="5">
    <location>
        <begin position="36"/>
        <end position="54"/>
    </location>
</feature>
<dbReference type="AlphaFoldDB" id="A0A9J6ZNY3"/>
<dbReference type="InterPro" id="IPR001750">
    <property type="entry name" value="ND/Mrp_TM"/>
</dbReference>
<evidence type="ECO:0000256" key="2">
    <source>
        <dbReference type="ARBA" id="ARBA00022692"/>
    </source>
</evidence>
<evidence type="ECO:0000313" key="8">
    <source>
        <dbReference type="EMBL" id="URW79385.1"/>
    </source>
</evidence>
<dbReference type="EMBL" id="CP098400">
    <property type="protein sequence ID" value="URW79385.1"/>
    <property type="molecule type" value="Genomic_DNA"/>
</dbReference>
<keyword evidence="5" id="KW-0813">Transport</keyword>
<feature type="transmembrane region" description="Helical" evidence="5">
    <location>
        <begin position="235"/>
        <end position="259"/>
    </location>
</feature>
<keyword evidence="5" id="KW-1278">Translocase</keyword>
<evidence type="ECO:0000256" key="5">
    <source>
        <dbReference type="HAMAP-Rule" id="MF_00445"/>
    </source>
</evidence>
<dbReference type="InterPro" id="IPR010096">
    <property type="entry name" value="NADH-Q_OxRdtase_suN/2"/>
</dbReference>
<dbReference type="GO" id="GO:0048038">
    <property type="term" value="F:quinone binding"/>
    <property type="evidence" value="ECO:0007669"/>
    <property type="project" value="UniProtKB-KW"/>
</dbReference>
<feature type="transmembrane region" description="Helical" evidence="5">
    <location>
        <begin position="318"/>
        <end position="342"/>
    </location>
</feature>
<evidence type="ECO:0000256" key="4">
    <source>
        <dbReference type="ARBA" id="ARBA00023136"/>
    </source>
</evidence>
<dbReference type="Pfam" id="PF00361">
    <property type="entry name" value="Proton_antipo_M"/>
    <property type="match status" value="1"/>
</dbReference>
<feature type="transmembrane region" description="Helical" evidence="5">
    <location>
        <begin position="398"/>
        <end position="418"/>
    </location>
</feature>
<evidence type="ECO:0000256" key="1">
    <source>
        <dbReference type="ARBA" id="ARBA00004127"/>
    </source>
</evidence>
<keyword evidence="4 5" id="KW-0472">Membrane</keyword>
<feature type="transmembrane region" description="Helical" evidence="5">
    <location>
        <begin position="6"/>
        <end position="29"/>
    </location>
</feature>
<feature type="transmembrane region" description="Helical" evidence="5">
    <location>
        <begin position="363"/>
        <end position="386"/>
    </location>
</feature>
<dbReference type="EC" id="7.1.1.-" evidence="5"/>
<feature type="transmembrane region" description="Helical" evidence="5">
    <location>
        <begin position="444"/>
        <end position="467"/>
    </location>
</feature>
<evidence type="ECO:0000259" key="7">
    <source>
        <dbReference type="Pfam" id="PF00361"/>
    </source>
</evidence>
<keyword evidence="2 5" id="KW-0812">Transmembrane</keyword>
<dbReference type="GO" id="GO:0012505">
    <property type="term" value="C:endomembrane system"/>
    <property type="evidence" value="ECO:0007669"/>
    <property type="project" value="UniProtKB-SubCell"/>
</dbReference>
<reference evidence="8" key="1">
    <citation type="submission" date="2022-05" db="EMBL/GenBank/DDBJ databases">
        <authorList>
            <person name="Sun X."/>
        </authorList>
    </citation>
    <scope>NUCLEOTIDE SEQUENCE</scope>
    <source>
        <strain evidence="8">Ai-910</strain>
    </source>
</reference>
<dbReference type="KEGG" id="alkq:M9189_11010"/>
<dbReference type="GO" id="GO:0050136">
    <property type="term" value="F:NADH dehydrogenase (quinone) (non-electrogenic) activity"/>
    <property type="evidence" value="ECO:0007669"/>
    <property type="project" value="UniProtKB-UniRule"/>
</dbReference>
<dbReference type="HAMAP" id="MF_00445">
    <property type="entry name" value="NDH1_NuoN_1"/>
    <property type="match status" value="1"/>
</dbReference>
<dbReference type="GO" id="GO:0005886">
    <property type="term" value="C:plasma membrane"/>
    <property type="evidence" value="ECO:0007669"/>
    <property type="project" value="UniProtKB-SubCell"/>
</dbReference>
<dbReference type="Proteomes" id="UP001056426">
    <property type="component" value="Chromosome"/>
</dbReference>
<accession>A0A9J6ZNY3</accession>
<dbReference type="NCBIfam" id="TIGR01770">
    <property type="entry name" value="NDH_I_N"/>
    <property type="match status" value="1"/>
</dbReference>
<comment type="subunit">
    <text evidence="5">NDH-1 is composed of 14 different subunits. Subunits NuoA, H, J, K, L, M, N constitute the membrane sector of the complex.</text>
</comment>
<dbReference type="PANTHER" id="PTHR22773">
    <property type="entry name" value="NADH DEHYDROGENASE"/>
    <property type="match status" value="1"/>
</dbReference>
<feature type="domain" description="NADH:quinone oxidoreductase/Mrp antiporter transmembrane" evidence="7">
    <location>
        <begin position="123"/>
        <end position="413"/>
    </location>
</feature>
<comment type="catalytic activity">
    <reaction evidence="5">
        <text>a quinone + NADH + 5 H(+)(in) = a quinol + NAD(+) + 4 H(+)(out)</text>
        <dbReference type="Rhea" id="RHEA:57888"/>
        <dbReference type="ChEBI" id="CHEBI:15378"/>
        <dbReference type="ChEBI" id="CHEBI:24646"/>
        <dbReference type="ChEBI" id="CHEBI:57540"/>
        <dbReference type="ChEBI" id="CHEBI:57945"/>
        <dbReference type="ChEBI" id="CHEBI:132124"/>
    </reaction>
</comment>
<keyword evidence="5" id="KW-1003">Cell membrane</keyword>
<keyword evidence="3 5" id="KW-1133">Transmembrane helix</keyword>
<evidence type="ECO:0000313" key="9">
    <source>
        <dbReference type="Proteomes" id="UP001056426"/>
    </source>
</evidence>
<feature type="transmembrane region" description="Helical" evidence="5">
    <location>
        <begin position="103"/>
        <end position="121"/>
    </location>
</feature>
<organism evidence="8 9">
    <name type="scientific">Xiashengella succiniciproducens</name>
    <dbReference type="NCBI Taxonomy" id="2949635"/>
    <lineage>
        <taxon>Bacteria</taxon>
        <taxon>Pseudomonadati</taxon>
        <taxon>Bacteroidota</taxon>
        <taxon>Bacteroidia</taxon>
        <taxon>Marinilabiliales</taxon>
        <taxon>Marinilabiliaceae</taxon>
        <taxon>Xiashengella</taxon>
    </lineage>
</organism>
<feature type="transmembrane region" description="Helical" evidence="5">
    <location>
        <begin position="201"/>
        <end position="223"/>
    </location>
</feature>
<name>A0A9J6ZNY3_9BACT</name>
<proteinExistence type="inferred from homology"/>
<protein>
    <recommendedName>
        <fullName evidence="5">NADH-quinone oxidoreductase subunit N</fullName>
        <ecNumber evidence="5">7.1.1.-</ecNumber>
    </recommendedName>
    <alternativeName>
        <fullName evidence="5">NADH dehydrogenase I subunit N</fullName>
    </alternativeName>
    <alternativeName>
        <fullName evidence="5">NDH-1 subunit N</fullName>
    </alternativeName>
</protein>
<feature type="transmembrane region" description="Helical" evidence="5">
    <location>
        <begin position="74"/>
        <end position="91"/>
    </location>
</feature>
<feature type="transmembrane region" description="Helical" evidence="5">
    <location>
        <begin position="294"/>
        <end position="312"/>
    </location>
</feature>